<sequence length="188" mass="19824">MNGLSTMPTTAEQARHALLLLGAPASPRLLVDVHSALFDGDLSMPALASLRRDPASGLCAALNLDLTPARGLVALAEWPLERRVVTPAGQRAAELTAVIRVAEFVAMRPGSGRAAHRLLRALAEDVPHGPEALDLVAATRAALEAPELVAAVEAEEPMRAVAVERAQHLSQEQQLYGLPAVPHQRGGE</sequence>
<proteinExistence type="predicted"/>
<evidence type="ECO:0000313" key="1">
    <source>
        <dbReference type="EMBL" id="MCY1142841.1"/>
    </source>
</evidence>
<name>A0ABT4B8M9_9ACTN</name>
<accession>A0ABT4B8M9</accession>
<organism evidence="1 2">
    <name type="scientific">Paractinoplanes pyxinae</name>
    <dbReference type="NCBI Taxonomy" id="2997416"/>
    <lineage>
        <taxon>Bacteria</taxon>
        <taxon>Bacillati</taxon>
        <taxon>Actinomycetota</taxon>
        <taxon>Actinomycetes</taxon>
        <taxon>Micromonosporales</taxon>
        <taxon>Micromonosporaceae</taxon>
        <taxon>Paractinoplanes</taxon>
    </lineage>
</organism>
<dbReference type="Proteomes" id="UP001151002">
    <property type="component" value="Unassembled WGS sequence"/>
</dbReference>
<keyword evidence="2" id="KW-1185">Reference proteome</keyword>
<gene>
    <name evidence="1" type="ORF">OWR29_33015</name>
</gene>
<protein>
    <submittedName>
        <fullName evidence="1">Uncharacterized protein</fullName>
    </submittedName>
</protein>
<dbReference type="RefSeq" id="WP_267567301.1">
    <property type="nucleotide sequence ID" value="NZ_JAPNTZ010000013.1"/>
</dbReference>
<evidence type="ECO:0000313" key="2">
    <source>
        <dbReference type="Proteomes" id="UP001151002"/>
    </source>
</evidence>
<dbReference type="EMBL" id="JAPNTZ010000013">
    <property type="protein sequence ID" value="MCY1142841.1"/>
    <property type="molecule type" value="Genomic_DNA"/>
</dbReference>
<reference evidence="1" key="1">
    <citation type="submission" date="2022-11" db="EMBL/GenBank/DDBJ databases">
        <authorList>
            <person name="Somphong A."/>
            <person name="Phongsopitanun W."/>
        </authorList>
    </citation>
    <scope>NUCLEOTIDE SEQUENCE</scope>
    <source>
        <strain evidence="1">Pm04-4</strain>
    </source>
</reference>
<comment type="caution">
    <text evidence="1">The sequence shown here is derived from an EMBL/GenBank/DDBJ whole genome shotgun (WGS) entry which is preliminary data.</text>
</comment>